<dbReference type="Pfam" id="PF01882">
    <property type="entry name" value="DUF58"/>
    <property type="match status" value="1"/>
</dbReference>
<evidence type="ECO:0000313" key="3">
    <source>
        <dbReference type="EMBL" id="MFB9314851.1"/>
    </source>
</evidence>
<accession>A0ABV5KDN4</accession>
<keyword evidence="4" id="KW-1185">Reference proteome</keyword>
<dbReference type="PANTHER" id="PTHR34351:SF1">
    <property type="entry name" value="SLR1927 PROTEIN"/>
    <property type="match status" value="1"/>
</dbReference>
<comment type="caution">
    <text evidence="3">The sequence shown here is derived from an EMBL/GenBank/DDBJ whole genome shotgun (WGS) entry which is preliminary data.</text>
</comment>
<sequence>MRERLGSLRSTLSATVGAAVTTTGWTVIGLGVVSGVAGVGGGYVELRLVAVLCALVLLSGAVLLLDRARVETRLELRPPSTVAGRPGRAVLRVTSRGRRPLRHRVVSVPVRRADREDRTLVRLPVLRSGQTHEQQIVLPATERGIVEVGPVGSRRTDPLGLFVRHTRWSGVADLAVRPRTIEIESIAPGHVPDHDGSPSERVSMSDLAFHALREYVPGDDLRHVHWRSSARAGVLHVRQYHDTRRSSVVVVVDRHQAAYPRAQDFELALSIAASVVVRLDEEGYAVTFSCGPDLAAESVDAVLDVSCRAVLGPDDLQESTVAAHRSAPQSSQLVLVSGVHADPARLGACRSVFADDVRFLGLTTGRLPGEALDEPPGEVGQGTLRMARVRRLVELPGVLADGAFADAP</sequence>
<proteinExistence type="predicted"/>
<dbReference type="InterPro" id="IPR002881">
    <property type="entry name" value="DUF58"/>
</dbReference>
<dbReference type="RefSeq" id="WP_140009991.1">
    <property type="nucleotide sequence ID" value="NZ_JBHMDG010000026.1"/>
</dbReference>
<gene>
    <name evidence="3" type="ORF">ACFFRI_17465</name>
</gene>
<keyword evidence="1" id="KW-1133">Transmembrane helix</keyword>
<feature type="transmembrane region" description="Helical" evidence="1">
    <location>
        <begin position="12"/>
        <end position="40"/>
    </location>
</feature>
<evidence type="ECO:0000313" key="4">
    <source>
        <dbReference type="Proteomes" id="UP001589750"/>
    </source>
</evidence>
<keyword evidence="1" id="KW-0812">Transmembrane</keyword>
<evidence type="ECO:0000256" key="1">
    <source>
        <dbReference type="SAM" id="Phobius"/>
    </source>
</evidence>
<keyword evidence="1" id="KW-0472">Membrane</keyword>
<dbReference type="Proteomes" id="UP001589750">
    <property type="component" value="Unassembled WGS sequence"/>
</dbReference>
<reference evidence="3 4" key="1">
    <citation type="submission" date="2024-09" db="EMBL/GenBank/DDBJ databases">
        <authorList>
            <person name="Sun Q."/>
            <person name="Mori K."/>
        </authorList>
    </citation>
    <scope>NUCLEOTIDE SEQUENCE [LARGE SCALE GENOMIC DNA]</scope>
    <source>
        <strain evidence="3 4">JCM 9626</strain>
    </source>
</reference>
<protein>
    <submittedName>
        <fullName evidence="3">DUF58 domain-containing protein</fullName>
    </submittedName>
</protein>
<organism evidence="3 4">
    <name type="scientific">Nocardioides plantarum</name>
    <dbReference type="NCBI Taxonomy" id="29299"/>
    <lineage>
        <taxon>Bacteria</taxon>
        <taxon>Bacillati</taxon>
        <taxon>Actinomycetota</taxon>
        <taxon>Actinomycetes</taxon>
        <taxon>Propionibacteriales</taxon>
        <taxon>Nocardioidaceae</taxon>
        <taxon>Nocardioides</taxon>
    </lineage>
</organism>
<evidence type="ECO:0000259" key="2">
    <source>
        <dbReference type="Pfam" id="PF01882"/>
    </source>
</evidence>
<feature type="domain" description="DUF58" evidence="2">
    <location>
        <begin position="212"/>
        <end position="283"/>
    </location>
</feature>
<feature type="transmembrane region" description="Helical" evidence="1">
    <location>
        <begin position="46"/>
        <end position="65"/>
    </location>
</feature>
<dbReference type="EMBL" id="JBHMDG010000026">
    <property type="protein sequence ID" value="MFB9314851.1"/>
    <property type="molecule type" value="Genomic_DNA"/>
</dbReference>
<name>A0ABV5KDN4_9ACTN</name>
<dbReference type="PANTHER" id="PTHR34351">
    <property type="entry name" value="SLR1927 PROTEIN-RELATED"/>
    <property type="match status" value="1"/>
</dbReference>